<keyword evidence="2" id="KW-1185">Reference proteome</keyword>
<dbReference type="EMBL" id="MT774387">
    <property type="protein sequence ID" value="QOR59127.1"/>
    <property type="molecule type" value="Genomic_DNA"/>
</dbReference>
<evidence type="ECO:0000313" key="2">
    <source>
        <dbReference type="Proteomes" id="UP000594132"/>
    </source>
</evidence>
<proteinExistence type="predicted"/>
<dbReference type="Proteomes" id="UP000594132">
    <property type="component" value="Segment"/>
</dbReference>
<name>A0A7M1RXJ8_9CAUD</name>
<dbReference type="KEGG" id="vg:65129648"/>
<evidence type="ECO:0000313" key="1">
    <source>
        <dbReference type="EMBL" id="QOR59127.1"/>
    </source>
</evidence>
<dbReference type="GeneID" id="65129648"/>
<accession>A0A7M1RXJ8</accession>
<reference evidence="1 2" key="1">
    <citation type="submission" date="2020-07" db="EMBL/GenBank/DDBJ databases">
        <title>Taxonomic proposal: Crassvirales, a new order of highly abundant and diverse bacterial viruses.</title>
        <authorList>
            <person name="Shkoporov A.N."/>
            <person name="Stockdale S.R."/>
            <person name="Guerin E."/>
            <person name="Ross R.P."/>
            <person name="Hill C."/>
        </authorList>
    </citation>
    <scope>NUCLEOTIDE SEQUENCE [LARGE SCALE GENOMIC DNA]</scope>
</reference>
<sequence length="126" mass="15159">MQKELKIKDKNIAQLQYRLSTAKKVDTLLLRDTIFRDPDFELDTVFGDKWFKQRLHLKYPGEIASSPEVTLENYVALENRRETVKPPKKFFLWRWFQKRHTVTKVEVVEKNIYVKDSVSRFVIINK</sequence>
<organism evidence="1 2">
    <name type="scientific">uncultured phage cr111_1</name>
    <dbReference type="NCBI Taxonomy" id="2772071"/>
    <lineage>
        <taxon>Viruses</taxon>
        <taxon>Duplodnaviria</taxon>
        <taxon>Heunggongvirae</taxon>
        <taxon>Uroviricota</taxon>
        <taxon>Caudoviricetes</taxon>
        <taxon>Crassvirales</taxon>
        <taxon>Steigviridae</taxon>
        <taxon>Asinivirinae</taxon>
        <taxon>Lahndsivirus</taxon>
        <taxon>Lahndsivirus rarus</taxon>
    </lineage>
</organism>
<protein>
    <submittedName>
        <fullName evidence="1">Lysis regulatory protein</fullName>
    </submittedName>
</protein>
<dbReference type="RefSeq" id="YP_010111285.1">
    <property type="nucleotide sequence ID" value="NC_055880.1"/>
</dbReference>